<name>A0A3P5YTX3_BRACM</name>
<protein>
    <submittedName>
        <fullName evidence="1">Uncharacterized protein</fullName>
    </submittedName>
</protein>
<organism evidence="1">
    <name type="scientific">Brassica campestris</name>
    <name type="common">Field mustard</name>
    <dbReference type="NCBI Taxonomy" id="3711"/>
    <lineage>
        <taxon>Eukaryota</taxon>
        <taxon>Viridiplantae</taxon>
        <taxon>Streptophyta</taxon>
        <taxon>Embryophyta</taxon>
        <taxon>Tracheophyta</taxon>
        <taxon>Spermatophyta</taxon>
        <taxon>Magnoliopsida</taxon>
        <taxon>eudicotyledons</taxon>
        <taxon>Gunneridae</taxon>
        <taxon>Pentapetalae</taxon>
        <taxon>rosids</taxon>
        <taxon>malvids</taxon>
        <taxon>Brassicales</taxon>
        <taxon>Brassicaceae</taxon>
        <taxon>Brassiceae</taxon>
        <taxon>Brassica</taxon>
    </lineage>
</organism>
<proteinExistence type="predicted"/>
<reference evidence="1" key="1">
    <citation type="submission" date="2018-11" db="EMBL/GenBank/DDBJ databases">
        <authorList>
            <consortium name="Genoscope - CEA"/>
            <person name="William W."/>
        </authorList>
    </citation>
    <scope>NUCLEOTIDE SEQUENCE</scope>
</reference>
<sequence>MVFTDASPHCVHLCVRKCLRPSDVDSGASVVVAT</sequence>
<evidence type="ECO:0000313" key="1">
    <source>
        <dbReference type="EMBL" id="VDC71167.1"/>
    </source>
</evidence>
<dbReference type="EMBL" id="LR031570">
    <property type="protein sequence ID" value="VDC71167.1"/>
    <property type="molecule type" value="Genomic_DNA"/>
</dbReference>
<gene>
    <name evidence="1" type="ORF">BRAA05T20881Z</name>
</gene>
<dbReference type="AlphaFoldDB" id="A0A3P5YTX3"/>
<accession>A0A3P5YTX3</accession>